<dbReference type="InterPro" id="IPR007603">
    <property type="entry name" value="Choline_transptr-like"/>
</dbReference>
<keyword evidence="4" id="KW-0050">Antiport</keyword>
<dbReference type="PANTHER" id="PTHR12385:SF42">
    <property type="entry name" value="CHOLINE TRANSPORTER-LIKE PROTEIN 5"/>
    <property type="match status" value="1"/>
</dbReference>
<protein>
    <recommendedName>
        <fullName evidence="12">Choline transporter-like protein</fullName>
    </recommendedName>
</protein>
<name>A0A8C6R8L2_NANGA</name>
<evidence type="ECO:0000256" key="1">
    <source>
        <dbReference type="ARBA" id="ARBA00004651"/>
    </source>
</evidence>
<evidence type="ECO:0000256" key="5">
    <source>
        <dbReference type="ARBA" id="ARBA00022475"/>
    </source>
</evidence>
<keyword evidence="6 12" id="KW-0812">Transmembrane</keyword>
<feature type="transmembrane region" description="Helical" evidence="12">
    <location>
        <begin position="6"/>
        <end position="23"/>
    </location>
</feature>
<feature type="transmembrane region" description="Helical" evidence="12">
    <location>
        <begin position="258"/>
        <end position="279"/>
    </location>
</feature>
<keyword evidence="8 12" id="KW-0472">Membrane</keyword>
<dbReference type="GO" id="GO:0015220">
    <property type="term" value="F:choline transmembrane transporter activity"/>
    <property type="evidence" value="ECO:0007669"/>
    <property type="project" value="Ensembl"/>
</dbReference>
<evidence type="ECO:0000256" key="11">
    <source>
        <dbReference type="ARBA" id="ARBA00037726"/>
    </source>
</evidence>
<evidence type="ECO:0000256" key="6">
    <source>
        <dbReference type="ARBA" id="ARBA00022692"/>
    </source>
</evidence>
<evidence type="ECO:0000256" key="12">
    <source>
        <dbReference type="RuleBase" id="RU368066"/>
    </source>
</evidence>
<feature type="transmembrane region" description="Helical" evidence="12">
    <location>
        <begin position="202"/>
        <end position="223"/>
    </location>
</feature>
<feature type="transmembrane region" description="Helical" evidence="12">
    <location>
        <begin position="568"/>
        <end position="588"/>
    </location>
</feature>
<dbReference type="AlphaFoldDB" id="A0A8C6R8L2"/>
<feature type="transmembrane region" description="Helical" evidence="12">
    <location>
        <begin position="531"/>
        <end position="552"/>
    </location>
</feature>
<keyword evidence="9" id="KW-0325">Glycoprotein</keyword>
<evidence type="ECO:0000256" key="7">
    <source>
        <dbReference type="ARBA" id="ARBA00022989"/>
    </source>
</evidence>
<dbReference type="GO" id="GO:0015297">
    <property type="term" value="F:antiporter activity"/>
    <property type="evidence" value="ECO:0007669"/>
    <property type="project" value="UniProtKB-KW"/>
</dbReference>
<evidence type="ECO:0000256" key="3">
    <source>
        <dbReference type="ARBA" id="ARBA00022448"/>
    </source>
</evidence>
<dbReference type="OMA" id="FNLFRCT"/>
<dbReference type="Proteomes" id="UP000694381">
    <property type="component" value="Unassembled WGS sequence"/>
</dbReference>
<evidence type="ECO:0000256" key="4">
    <source>
        <dbReference type="ARBA" id="ARBA00022449"/>
    </source>
</evidence>
<dbReference type="GO" id="GO:0005886">
    <property type="term" value="C:plasma membrane"/>
    <property type="evidence" value="ECO:0007669"/>
    <property type="project" value="UniProtKB-SubCell"/>
</dbReference>
<keyword evidence="7 12" id="KW-1133">Transmembrane helix</keyword>
<comment type="function">
    <text evidence="12">Choline transporter.</text>
</comment>
<evidence type="ECO:0000256" key="9">
    <source>
        <dbReference type="ARBA" id="ARBA00023180"/>
    </source>
</evidence>
<comment type="catalytic activity">
    <reaction evidence="10">
        <text>choline(out) + n H(+)(in) = choline(in) + n H(+)(out)</text>
        <dbReference type="Rhea" id="RHEA:75463"/>
        <dbReference type="ChEBI" id="CHEBI:15354"/>
        <dbReference type="ChEBI" id="CHEBI:15378"/>
    </reaction>
</comment>
<comment type="subcellular location">
    <subcellularLocation>
        <location evidence="1 12">Cell membrane</location>
        <topology evidence="1 12">Multi-pass membrane protein</topology>
    </subcellularLocation>
</comment>
<reference evidence="13" key="1">
    <citation type="submission" date="2025-08" db="UniProtKB">
        <authorList>
            <consortium name="Ensembl"/>
        </authorList>
    </citation>
    <scope>IDENTIFICATION</scope>
</reference>
<comment type="function">
    <text evidence="11">Choline/H+ antiporter.</text>
</comment>
<accession>A0A8C6R8L2</accession>
<feature type="transmembrane region" description="Helical" evidence="12">
    <location>
        <begin position="170"/>
        <end position="196"/>
    </location>
</feature>
<organism evidence="13 14">
    <name type="scientific">Nannospalax galili</name>
    <name type="common">Northern Israeli blind subterranean mole rat</name>
    <name type="synonym">Spalax galili</name>
    <dbReference type="NCBI Taxonomy" id="1026970"/>
    <lineage>
        <taxon>Eukaryota</taxon>
        <taxon>Metazoa</taxon>
        <taxon>Chordata</taxon>
        <taxon>Craniata</taxon>
        <taxon>Vertebrata</taxon>
        <taxon>Euteleostomi</taxon>
        <taxon>Mammalia</taxon>
        <taxon>Eutheria</taxon>
        <taxon>Euarchontoglires</taxon>
        <taxon>Glires</taxon>
        <taxon>Rodentia</taxon>
        <taxon>Myomorpha</taxon>
        <taxon>Muroidea</taxon>
        <taxon>Spalacidae</taxon>
        <taxon>Spalacinae</taxon>
        <taxon>Nannospalax</taxon>
    </lineage>
</organism>
<evidence type="ECO:0000256" key="10">
    <source>
        <dbReference type="ARBA" id="ARBA00035093"/>
    </source>
</evidence>
<keyword evidence="14" id="KW-1185">Reference proteome</keyword>
<reference evidence="13" key="2">
    <citation type="submission" date="2025-09" db="UniProtKB">
        <authorList>
            <consortium name="Ensembl"/>
        </authorList>
    </citation>
    <scope>IDENTIFICATION</scope>
</reference>
<proteinExistence type="inferred from homology"/>
<sequence>CCMIFILFIVGYILLGLVAWIHGDPRRVAYPTDSEGHFCGQKGTPNENKPVLFYFNLFRCTNPSMMLRLHCPTTQVREGEMVCFFSYYDFQHLNNVNFLLFQSLSEIFMRGDCPTAVFPSRPFLQRCFPDFSSTNASLTVGHKITFEDGSGNVRNVVELREASNGRGLTLSLLGGWAWCDCLTIAMVLSWIFLILLRYIAGLLFWVFMFGVLGIIGYGIWFCFMEYNRLQQKPESTITIYDIGIQADISMFFYLKQTWFILMIILSIIEGIIIIVLIFLRKQIRIAIVLLKEGSKAIGYVPCTLAYPLLTFILLSICISYWIVTAVFLATSGVPVFKVIAPEGQCAYEDETCDPENFDNTDVHKVCPEASCNFAFYGGTGVYHKLNMTFQIYNLFAFLWLVNFVIALGQCTLAGAFCTYYWAMRKPDDIPPHPVFTSFGRAVRYHTGSLAFGALILASVQMFKVIIEYVDRRLKSKHLQGLHVSNKTNKTIDCLPQIAMYGKSFCESTKDAFNLLMRNILKVAVTDEVTHFILFLGKILVSGFVGILAFLLFTERLQKIIEGPTSLNYYWVPLLTIVCGSYLIAHGFFSVYSMCIETIFICFCDDLERNDGSAEKPYFITPTLHRILTKKRPVPPKYSRKAPSSAAHFEVRVL</sequence>
<feature type="transmembrane region" description="Helical" evidence="12">
    <location>
        <begin position="442"/>
        <end position="466"/>
    </location>
</feature>
<feature type="transmembrane region" description="Helical" evidence="12">
    <location>
        <begin position="304"/>
        <end position="329"/>
    </location>
</feature>
<dbReference type="GeneTree" id="ENSGT00940000156600"/>
<evidence type="ECO:0000313" key="13">
    <source>
        <dbReference type="Ensembl" id="ENSNGAP00000013825.1"/>
    </source>
</evidence>
<keyword evidence="5" id="KW-1003">Cell membrane</keyword>
<dbReference type="Ensembl" id="ENSNGAT00000019409.1">
    <property type="protein sequence ID" value="ENSNGAP00000013825.1"/>
    <property type="gene ID" value="ENSNGAG00000015291.1"/>
</dbReference>
<comment type="similarity">
    <text evidence="2 12">Belongs to the CTL (choline transporter-like) family.</text>
</comment>
<evidence type="ECO:0000313" key="14">
    <source>
        <dbReference type="Proteomes" id="UP000694381"/>
    </source>
</evidence>
<feature type="transmembrane region" description="Helical" evidence="12">
    <location>
        <begin position="394"/>
        <end position="422"/>
    </location>
</feature>
<evidence type="ECO:0000256" key="2">
    <source>
        <dbReference type="ARBA" id="ARBA00007168"/>
    </source>
</evidence>
<keyword evidence="3" id="KW-0813">Transport</keyword>
<evidence type="ECO:0000256" key="8">
    <source>
        <dbReference type="ARBA" id="ARBA00023136"/>
    </source>
</evidence>
<dbReference type="PANTHER" id="PTHR12385">
    <property type="entry name" value="CHOLINE TRANSPORTER-LIKE (SLC FAMILY 44)"/>
    <property type="match status" value="1"/>
</dbReference>
<dbReference type="Pfam" id="PF04515">
    <property type="entry name" value="Choline_transpo"/>
    <property type="match status" value="1"/>
</dbReference>